<protein>
    <submittedName>
        <fullName evidence="1">Uncharacterized protein</fullName>
    </submittedName>
</protein>
<name>A0A0T9LX32_YERKR</name>
<organism evidence="1 2">
    <name type="scientific">Yersinia kristensenii</name>
    <dbReference type="NCBI Taxonomy" id="28152"/>
    <lineage>
        <taxon>Bacteria</taxon>
        <taxon>Pseudomonadati</taxon>
        <taxon>Pseudomonadota</taxon>
        <taxon>Gammaproteobacteria</taxon>
        <taxon>Enterobacterales</taxon>
        <taxon>Yersiniaceae</taxon>
        <taxon>Yersinia</taxon>
    </lineage>
</organism>
<gene>
    <name evidence="1" type="ORF">ERS008491_03536</name>
</gene>
<accession>A0A0T9LX32</accession>
<sequence>MVLAFNWGCNDWMSFVTGLIIHSGGGTGTQ</sequence>
<dbReference type="EMBL" id="CPYI01000017">
    <property type="protein sequence ID" value="CNF31798.1"/>
    <property type="molecule type" value="Genomic_DNA"/>
</dbReference>
<dbReference type="Proteomes" id="UP000045824">
    <property type="component" value="Unassembled WGS sequence"/>
</dbReference>
<proteinExistence type="predicted"/>
<reference evidence="1 2" key="1">
    <citation type="submission" date="2015-03" db="EMBL/GenBank/DDBJ databases">
        <authorList>
            <person name="Murphy D."/>
        </authorList>
    </citation>
    <scope>NUCLEOTIDE SEQUENCE [LARGE SCALE GENOMIC DNA]</scope>
    <source>
        <strain evidence="1 2">FCF326</strain>
    </source>
</reference>
<evidence type="ECO:0000313" key="2">
    <source>
        <dbReference type="Proteomes" id="UP000045824"/>
    </source>
</evidence>
<evidence type="ECO:0000313" key="1">
    <source>
        <dbReference type="EMBL" id="CNF31798.1"/>
    </source>
</evidence>
<dbReference type="AlphaFoldDB" id="A0A0T9LX32"/>